<organism evidence="1 2">
    <name type="scientific">Peronosclerospora sorghi</name>
    <dbReference type="NCBI Taxonomy" id="230839"/>
    <lineage>
        <taxon>Eukaryota</taxon>
        <taxon>Sar</taxon>
        <taxon>Stramenopiles</taxon>
        <taxon>Oomycota</taxon>
        <taxon>Peronosporomycetes</taxon>
        <taxon>Peronosporales</taxon>
        <taxon>Peronosporaceae</taxon>
        <taxon>Peronosclerospora</taxon>
    </lineage>
</organism>
<dbReference type="Proteomes" id="UP001163321">
    <property type="component" value="Chromosome 5"/>
</dbReference>
<proteinExistence type="predicted"/>
<gene>
    <name evidence="1" type="ORF">PsorP6_009022</name>
</gene>
<keyword evidence="2" id="KW-1185">Reference proteome</keyword>
<sequence length="215" mass="23479">MDMSNTTAVEFLKLELFLLHTADDAVECIETLEANLAAFDTRRGLNFMNASKCFMNDCICEAKDAALNLRHVSHQIAKCKFPSESEIAAARNMMSAASNAMDGLKKVARAYDELNGKSNGITRIIDNVLAAQYDKKRKDDQDSSMLTSANTVEIVVKSTLRNTFSGFSALKHQISTAERSLSLSVVQRAKQVVGDVVVKLKGGTHSPRNLSALTC</sequence>
<evidence type="ECO:0000313" key="1">
    <source>
        <dbReference type="EMBL" id="KAI9911903.1"/>
    </source>
</evidence>
<evidence type="ECO:0000313" key="2">
    <source>
        <dbReference type="Proteomes" id="UP001163321"/>
    </source>
</evidence>
<reference evidence="1 2" key="1">
    <citation type="journal article" date="2022" name="bioRxiv">
        <title>The genome of the oomycete Peronosclerospora sorghi, a cosmopolitan pathogen of maize and sorghum, is inflated with dispersed pseudogenes.</title>
        <authorList>
            <person name="Fletcher K."/>
            <person name="Martin F."/>
            <person name="Isakeit T."/>
            <person name="Cavanaugh K."/>
            <person name="Magill C."/>
            <person name="Michelmore R."/>
        </authorList>
    </citation>
    <scope>NUCLEOTIDE SEQUENCE [LARGE SCALE GENOMIC DNA]</scope>
    <source>
        <strain evidence="1">P6</strain>
    </source>
</reference>
<protein>
    <submittedName>
        <fullName evidence="1">Uncharacterized protein</fullName>
    </submittedName>
</protein>
<comment type="caution">
    <text evidence="1">The sequence shown here is derived from an EMBL/GenBank/DDBJ whole genome shotgun (WGS) entry which is preliminary data.</text>
</comment>
<accession>A0ACC0VZE5</accession>
<name>A0ACC0VZE5_9STRA</name>
<dbReference type="EMBL" id="CM047584">
    <property type="protein sequence ID" value="KAI9911903.1"/>
    <property type="molecule type" value="Genomic_DNA"/>
</dbReference>